<proteinExistence type="predicted"/>
<name>A0A1S7R9F9_9HYPH</name>
<accession>A0A1S7R9F9</accession>
<gene>
    <name evidence="1" type="ORF">AGR3A_Lc130173</name>
</gene>
<dbReference type="Proteomes" id="UP000191988">
    <property type="component" value="Unassembled WGS sequence"/>
</dbReference>
<protein>
    <submittedName>
        <fullName evidence="1">Uncharacterized protein</fullName>
    </submittedName>
</protein>
<dbReference type="AlphaFoldDB" id="A0A1S7R9F9"/>
<evidence type="ECO:0000313" key="1">
    <source>
        <dbReference type="EMBL" id="CUX49086.1"/>
    </source>
</evidence>
<evidence type="ECO:0000313" key="2">
    <source>
        <dbReference type="Proteomes" id="UP000191988"/>
    </source>
</evidence>
<dbReference type="EMBL" id="FBWK01000049">
    <property type="protein sequence ID" value="CUX49086.1"/>
    <property type="molecule type" value="Genomic_DNA"/>
</dbReference>
<sequence length="370" mass="41121">MRGRHLQPPVQADEGLHQLRAGNLVAIRRAGTTQRAGGGGIMRQSGIQRKLRDQWQHHRIRHAMWHMEKSTDRPAETMDQRSRCIGDGKPGMGCAQHHRFTRIPVIRIISHLLKICPNQLQRGKRQRFGMGIAVAVDQRLQRMGQRIDASIDGDAVRAAQRQLVIDDGGDRQSCGTEDQHFFARDRIGDDGGACHFRSGASGGGDSNHRHDGEIHDPRHLQCTQVFTAGRDDGACLCGIHGATTAEGDKTIMTTLGNALHQSSDRYVRGVLNDLGENGAVYAFAWKRLQKRIGMAELLHHGVTDEQRTINPERFQHGRQSEAAAAADQHFAGHQDTVYHCSSPPLSFCVVRNGRRPCGLKRNMVIPLRQT</sequence>
<keyword evidence="2" id="KW-1185">Reference proteome</keyword>
<organism evidence="1 2">
    <name type="scientific">Agrobacterium tomkonis CFBP 6623</name>
    <dbReference type="NCBI Taxonomy" id="1183432"/>
    <lineage>
        <taxon>Bacteria</taxon>
        <taxon>Pseudomonadati</taxon>
        <taxon>Pseudomonadota</taxon>
        <taxon>Alphaproteobacteria</taxon>
        <taxon>Hyphomicrobiales</taxon>
        <taxon>Rhizobiaceae</taxon>
        <taxon>Rhizobium/Agrobacterium group</taxon>
        <taxon>Agrobacterium</taxon>
        <taxon>Agrobacterium tumefaciens complex</taxon>
    </lineage>
</organism>
<reference evidence="2" key="1">
    <citation type="submission" date="2016-01" db="EMBL/GenBank/DDBJ databases">
        <authorList>
            <person name="Regsiter A."/>
            <person name="william w."/>
        </authorList>
    </citation>
    <scope>NUCLEOTIDE SEQUENCE [LARGE SCALE GENOMIC DNA]</scope>
    <source>
        <strain evidence="2">CFBP 6623</strain>
    </source>
</reference>